<feature type="compositionally biased region" description="Basic and acidic residues" evidence="1">
    <location>
        <begin position="272"/>
        <end position="282"/>
    </location>
</feature>
<keyword evidence="3" id="KW-1185">Reference proteome</keyword>
<organism evidence="2 3">
    <name type="scientific">Tribolium castaneum</name>
    <name type="common">Red flour beetle</name>
    <dbReference type="NCBI Taxonomy" id="7070"/>
    <lineage>
        <taxon>Eukaryota</taxon>
        <taxon>Metazoa</taxon>
        <taxon>Ecdysozoa</taxon>
        <taxon>Arthropoda</taxon>
        <taxon>Hexapoda</taxon>
        <taxon>Insecta</taxon>
        <taxon>Pterygota</taxon>
        <taxon>Neoptera</taxon>
        <taxon>Endopterygota</taxon>
        <taxon>Coleoptera</taxon>
        <taxon>Polyphaga</taxon>
        <taxon>Cucujiformia</taxon>
        <taxon>Tenebrionidae</taxon>
        <taxon>Tenebrionidae incertae sedis</taxon>
        <taxon>Tribolium</taxon>
    </lineage>
</organism>
<accession>D6WVR6</accession>
<reference evidence="2 3" key="1">
    <citation type="journal article" date="2008" name="Nature">
        <title>The genome of the model beetle and pest Tribolium castaneum.</title>
        <authorList>
            <consortium name="Tribolium Genome Sequencing Consortium"/>
            <person name="Richards S."/>
            <person name="Gibbs R.A."/>
            <person name="Weinstock G.M."/>
            <person name="Brown S.J."/>
            <person name="Denell R."/>
            <person name="Beeman R.W."/>
            <person name="Gibbs R."/>
            <person name="Beeman R.W."/>
            <person name="Brown S.J."/>
            <person name="Bucher G."/>
            <person name="Friedrich M."/>
            <person name="Grimmelikhuijzen C.J."/>
            <person name="Klingler M."/>
            <person name="Lorenzen M."/>
            <person name="Richards S."/>
            <person name="Roth S."/>
            <person name="Schroder R."/>
            <person name="Tautz D."/>
            <person name="Zdobnov E.M."/>
            <person name="Muzny D."/>
            <person name="Gibbs R.A."/>
            <person name="Weinstock G.M."/>
            <person name="Attaway T."/>
            <person name="Bell S."/>
            <person name="Buhay C.J."/>
            <person name="Chandrabose M.N."/>
            <person name="Chavez D."/>
            <person name="Clerk-Blankenburg K.P."/>
            <person name="Cree A."/>
            <person name="Dao M."/>
            <person name="Davis C."/>
            <person name="Chacko J."/>
            <person name="Dinh H."/>
            <person name="Dugan-Rocha S."/>
            <person name="Fowler G."/>
            <person name="Garner T.T."/>
            <person name="Garnes J."/>
            <person name="Gnirke A."/>
            <person name="Hawes A."/>
            <person name="Hernandez J."/>
            <person name="Hines S."/>
            <person name="Holder M."/>
            <person name="Hume J."/>
            <person name="Jhangiani S.N."/>
            <person name="Joshi V."/>
            <person name="Khan Z.M."/>
            <person name="Jackson L."/>
            <person name="Kovar C."/>
            <person name="Kowis A."/>
            <person name="Lee S."/>
            <person name="Lewis L.R."/>
            <person name="Margolis J."/>
            <person name="Morgan M."/>
            <person name="Nazareth L.V."/>
            <person name="Nguyen N."/>
            <person name="Okwuonu G."/>
            <person name="Parker D."/>
            <person name="Richards S."/>
            <person name="Ruiz S.J."/>
            <person name="Santibanez J."/>
            <person name="Savard J."/>
            <person name="Scherer S.E."/>
            <person name="Schneider B."/>
            <person name="Sodergren E."/>
            <person name="Tautz D."/>
            <person name="Vattahil S."/>
            <person name="Villasana D."/>
            <person name="White C.S."/>
            <person name="Wright R."/>
            <person name="Park Y."/>
            <person name="Beeman R.W."/>
            <person name="Lord J."/>
            <person name="Oppert B."/>
            <person name="Lorenzen M."/>
            <person name="Brown S."/>
            <person name="Wang L."/>
            <person name="Savard J."/>
            <person name="Tautz D."/>
            <person name="Richards S."/>
            <person name="Weinstock G."/>
            <person name="Gibbs R.A."/>
            <person name="Liu Y."/>
            <person name="Worley K."/>
            <person name="Weinstock G."/>
            <person name="Elsik C.G."/>
            <person name="Reese J.T."/>
            <person name="Elhaik E."/>
            <person name="Landan G."/>
            <person name="Graur D."/>
            <person name="Arensburger P."/>
            <person name="Atkinson P."/>
            <person name="Beeman R.W."/>
            <person name="Beidler J."/>
            <person name="Brown S.J."/>
            <person name="Demuth J.P."/>
            <person name="Drury D.W."/>
            <person name="Du Y.Z."/>
            <person name="Fujiwara H."/>
            <person name="Lorenzen M."/>
            <person name="Maselli V."/>
            <person name="Osanai M."/>
            <person name="Park Y."/>
            <person name="Robertson H.M."/>
            <person name="Tu Z."/>
            <person name="Wang J.J."/>
            <person name="Wang S."/>
            <person name="Richards S."/>
            <person name="Song H."/>
            <person name="Zhang L."/>
            <person name="Sodergren E."/>
            <person name="Werner D."/>
            <person name="Stanke M."/>
            <person name="Morgenstern B."/>
            <person name="Solovyev V."/>
            <person name="Kosarev P."/>
            <person name="Brown G."/>
            <person name="Chen H.C."/>
            <person name="Ermolaeva O."/>
            <person name="Hlavina W."/>
            <person name="Kapustin Y."/>
            <person name="Kiryutin B."/>
            <person name="Kitts P."/>
            <person name="Maglott D."/>
            <person name="Pruitt K."/>
            <person name="Sapojnikov V."/>
            <person name="Souvorov A."/>
            <person name="Mackey A.J."/>
            <person name="Waterhouse R.M."/>
            <person name="Wyder S."/>
            <person name="Zdobnov E.M."/>
            <person name="Zdobnov E.M."/>
            <person name="Wyder S."/>
            <person name="Kriventseva E.V."/>
            <person name="Kadowaki T."/>
            <person name="Bork P."/>
            <person name="Aranda M."/>
            <person name="Bao R."/>
            <person name="Beermann A."/>
            <person name="Berns N."/>
            <person name="Bolognesi R."/>
            <person name="Bonneton F."/>
            <person name="Bopp D."/>
            <person name="Brown S.J."/>
            <person name="Bucher G."/>
            <person name="Butts T."/>
            <person name="Chaumot A."/>
            <person name="Denell R.E."/>
            <person name="Ferrier D.E."/>
            <person name="Friedrich M."/>
            <person name="Gordon C.M."/>
            <person name="Jindra M."/>
            <person name="Klingler M."/>
            <person name="Lan Q."/>
            <person name="Lattorff H.M."/>
            <person name="Laudet V."/>
            <person name="von Levetsow C."/>
            <person name="Liu Z."/>
            <person name="Lutz R."/>
            <person name="Lynch J.A."/>
            <person name="da Fonseca R.N."/>
            <person name="Posnien N."/>
            <person name="Reuter R."/>
            <person name="Roth S."/>
            <person name="Savard J."/>
            <person name="Schinko J.B."/>
            <person name="Schmitt C."/>
            <person name="Schoppmeier M."/>
            <person name="Schroder R."/>
            <person name="Shippy T.D."/>
            <person name="Simonnet F."/>
            <person name="Marques-Souza H."/>
            <person name="Tautz D."/>
            <person name="Tomoyasu Y."/>
            <person name="Trauner J."/>
            <person name="Van der Zee M."/>
            <person name="Vervoort M."/>
            <person name="Wittkopp N."/>
            <person name="Wimmer E.A."/>
            <person name="Yang X."/>
            <person name="Jones A.K."/>
            <person name="Sattelle D.B."/>
            <person name="Ebert P.R."/>
            <person name="Nelson D."/>
            <person name="Scott J.G."/>
            <person name="Beeman R.W."/>
            <person name="Muthukrishnan S."/>
            <person name="Kramer K.J."/>
            <person name="Arakane Y."/>
            <person name="Beeman R.W."/>
            <person name="Zhu Q."/>
            <person name="Hogenkamp D."/>
            <person name="Dixit R."/>
            <person name="Oppert B."/>
            <person name="Jiang H."/>
            <person name="Zou Z."/>
            <person name="Marshall J."/>
            <person name="Elpidina E."/>
            <person name="Vinokurov K."/>
            <person name="Oppert C."/>
            <person name="Zou Z."/>
            <person name="Evans J."/>
            <person name="Lu Z."/>
            <person name="Zhao P."/>
            <person name="Sumathipala N."/>
            <person name="Altincicek B."/>
            <person name="Vilcinskas A."/>
            <person name="Williams M."/>
            <person name="Hultmark D."/>
            <person name="Hetru C."/>
            <person name="Jiang H."/>
            <person name="Grimmelikhuijzen C.J."/>
            <person name="Hauser F."/>
            <person name="Cazzamali G."/>
            <person name="Williamson M."/>
            <person name="Park Y."/>
            <person name="Li B."/>
            <person name="Tanaka Y."/>
            <person name="Predel R."/>
            <person name="Neupert S."/>
            <person name="Schachtner J."/>
            <person name="Verleyen P."/>
            <person name="Raible F."/>
            <person name="Bork P."/>
            <person name="Friedrich M."/>
            <person name="Walden K.K."/>
            <person name="Robertson H.M."/>
            <person name="Angeli S."/>
            <person name="Foret S."/>
            <person name="Bucher G."/>
            <person name="Schuetz S."/>
            <person name="Maleszka R."/>
            <person name="Wimmer E.A."/>
            <person name="Beeman R.W."/>
            <person name="Lorenzen M."/>
            <person name="Tomoyasu Y."/>
            <person name="Miller S.C."/>
            <person name="Grossmann D."/>
            <person name="Bucher G."/>
        </authorList>
    </citation>
    <scope>NUCLEOTIDE SEQUENCE [LARGE SCALE GENOMIC DNA]</scope>
    <source>
        <strain evidence="2 3">Georgia GA2</strain>
    </source>
</reference>
<feature type="region of interest" description="Disordered" evidence="1">
    <location>
        <begin position="232"/>
        <end position="282"/>
    </location>
</feature>
<evidence type="ECO:0000256" key="1">
    <source>
        <dbReference type="SAM" id="MobiDB-lite"/>
    </source>
</evidence>
<dbReference type="OrthoDB" id="268799at2759"/>
<feature type="compositionally biased region" description="Basic and acidic residues" evidence="1">
    <location>
        <begin position="1"/>
        <end position="11"/>
    </location>
</feature>
<evidence type="ECO:0000313" key="3">
    <source>
        <dbReference type="Proteomes" id="UP000007266"/>
    </source>
</evidence>
<name>D6WVR6_TRICA</name>
<proteinExistence type="predicted"/>
<reference evidence="2 3" key="2">
    <citation type="journal article" date="2010" name="Nucleic Acids Res.">
        <title>BeetleBase in 2010: revisions to provide comprehensive genomic information for Tribolium castaneum.</title>
        <authorList>
            <person name="Kim H.S."/>
            <person name="Murphy T."/>
            <person name="Xia J."/>
            <person name="Caragea D."/>
            <person name="Park Y."/>
            <person name="Beeman R.W."/>
            <person name="Lorenzen M.D."/>
            <person name="Butcher S."/>
            <person name="Manak J.R."/>
            <person name="Brown S.J."/>
        </authorList>
    </citation>
    <scope>GENOME REANNOTATION</scope>
    <source>
        <strain evidence="2 3">Georgia GA2</strain>
    </source>
</reference>
<protein>
    <submittedName>
        <fullName evidence="2">Uncharacterized protein</fullName>
    </submittedName>
</protein>
<dbReference type="EMBL" id="KQ971358">
    <property type="protein sequence ID" value="EFA08257.1"/>
    <property type="molecule type" value="Genomic_DNA"/>
</dbReference>
<dbReference type="AlphaFoldDB" id="D6WVR6"/>
<dbReference type="KEGG" id="tca:103313897"/>
<dbReference type="Proteomes" id="UP000007266">
    <property type="component" value="Linkage group 8"/>
</dbReference>
<dbReference type="InParanoid" id="D6WVR6"/>
<feature type="region of interest" description="Disordered" evidence="1">
    <location>
        <begin position="1"/>
        <end position="23"/>
    </location>
</feature>
<evidence type="ECO:0000313" key="2">
    <source>
        <dbReference type="EMBL" id="EFA08257.1"/>
    </source>
</evidence>
<feature type="compositionally biased region" description="Low complexity" evidence="1">
    <location>
        <begin position="13"/>
        <end position="23"/>
    </location>
</feature>
<dbReference type="HOGENOM" id="CLU_988073_0_0_1"/>
<sequence>MSSRKLWEKKSSRSSVKSRSRSSSLNKNLRSISEIEENGETIVRGIMHEILENSLETIQKRYMERQTIKFVVHCAHQALTKALKMHFYQHNDYIRSADFWGSEKRIEPSFPDSWAINEIPATKNIAEEEELNTLKRIQSEVNRKGGEILVDSTVDLISEPSESLLEDIRAIIDDIVDNLPVVFEETPEKLEPVTSAFTLVVEGQQSYTDFKMKPQMSRIAAWFPPTVKLPRIDLPESGNSRRHKDSNESLTHETLPPIRTDANYRCLSGAAPEEKAKKTNRN</sequence>
<gene>
    <name evidence="2" type="primary">AUGUSTUS-3.0.2_05885</name>
    <name evidence="2" type="ORF">TcasGA2_TC005885</name>
</gene>